<evidence type="ECO:0000259" key="1">
    <source>
        <dbReference type="PROSITE" id="PS50910"/>
    </source>
</evidence>
<dbReference type="STRING" id="1802223.A2358_03540"/>
<reference evidence="2 3" key="1">
    <citation type="journal article" date="2016" name="Nat. Commun.">
        <title>Thousands of microbial genomes shed light on interconnected biogeochemical processes in an aquifer system.</title>
        <authorList>
            <person name="Anantharaman K."/>
            <person name="Brown C.T."/>
            <person name="Hug L.A."/>
            <person name="Sharon I."/>
            <person name="Castelle C.J."/>
            <person name="Probst A.J."/>
            <person name="Thomas B.C."/>
            <person name="Singh A."/>
            <person name="Wilkins M.J."/>
            <person name="Karaoz U."/>
            <person name="Brodie E.L."/>
            <person name="Williams K.H."/>
            <person name="Hubbard S.S."/>
            <person name="Banfield J.F."/>
        </authorList>
    </citation>
    <scope>NUCLEOTIDE SEQUENCE [LARGE SCALE GENOMIC DNA]</scope>
</reference>
<dbReference type="AlphaFoldDB" id="A0A1G2IUH7"/>
<feature type="domain" description="HEPN" evidence="1">
    <location>
        <begin position="13"/>
        <end position="119"/>
    </location>
</feature>
<dbReference type="Proteomes" id="UP000178650">
    <property type="component" value="Unassembled WGS sequence"/>
</dbReference>
<dbReference type="PROSITE" id="PS50910">
    <property type="entry name" value="HEPN"/>
    <property type="match status" value="1"/>
</dbReference>
<sequence>MITEYVKSWFQRADDDLKLIEIVLKAGENFLPNPLCFHAQQAAEKYLKGFLAYNDLHTRKIHDLETLIKDCIKIDKSFEELCENANFLNQFYIESRYPDDYVQFSNDDAKKAYDVAIKIKKFILKKIN</sequence>
<dbReference type="Gene3D" id="1.20.120.330">
    <property type="entry name" value="Nucleotidyltransferases domain 2"/>
    <property type="match status" value="1"/>
</dbReference>
<dbReference type="EMBL" id="MHPJ01000018">
    <property type="protein sequence ID" value="OGZ78549.1"/>
    <property type="molecule type" value="Genomic_DNA"/>
</dbReference>
<protein>
    <recommendedName>
        <fullName evidence="1">HEPN domain-containing protein</fullName>
    </recommendedName>
</protein>
<accession>A0A1G2IUH7</accession>
<gene>
    <name evidence="2" type="ORF">A2358_03540</name>
</gene>
<proteinExistence type="predicted"/>
<evidence type="ECO:0000313" key="2">
    <source>
        <dbReference type="EMBL" id="OGZ78549.1"/>
    </source>
</evidence>
<dbReference type="InterPro" id="IPR007842">
    <property type="entry name" value="HEPN_dom"/>
</dbReference>
<organism evidence="2 3">
    <name type="scientific">Candidatus Staskawiczbacteria bacterium RIFOXYB1_FULL_37_44</name>
    <dbReference type="NCBI Taxonomy" id="1802223"/>
    <lineage>
        <taxon>Bacteria</taxon>
        <taxon>Candidatus Staskawicziibacteriota</taxon>
    </lineage>
</organism>
<evidence type="ECO:0000313" key="3">
    <source>
        <dbReference type="Proteomes" id="UP000178650"/>
    </source>
</evidence>
<dbReference type="SUPFAM" id="SSF81593">
    <property type="entry name" value="Nucleotidyltransferase substrate binding subunit/domain"/>
    <property type="match status" value="1"/>
</dbReference>
<dbReference type="SMART" id="SM00748">
    <property type="entry name" value="HEPN"/>
    <property type="match status" value="1"/>
</dbReference>
<comment type="caution">
    <text evidence="2">The sequence shown here is derived from an EMBL/GenBank/DDBJ whole genome shotgun (WGS) entry which is preliminary data.</text>
</comment>
<name>A0A1G2IUH7_9BACT</name>
<dbReference type="Pfam" id="PF05168">
    <property type="entry name" value="HEPN"/>
    <property type="match status" value="1"/>
</dbReference>